<dbReference type="PANTHER" id="PTHR11206">
    <property type="entry name" value="MULTIDRUG RESISTANCE PROTEIN"/>
    <property type="match status" value="1"/>
</dbReference>
<accession>A0A9W7ZMP0</accession>
<comment type="caution">
    <text evidence="8">The sequence shown here is derived from an EMBL/GenBank/DDBJ whole genome shotgun (WGS) entry which is preliminary data.</text>
</comment>
<evidence type="ECO:0000256" key="7">
    <source>
        <dbReference type="SAM" id="Phobius"/>
    </source>
</evidence>
<dbReference type="EMBL" id="JANBPT010000878">
    <property type="protein sequence ID" value="KAJ1911942.1"/>
    <property type="molecule type" value="Genomic_DNA"/>
</dbReference>
<dbReference type="NCBIfam" id="TIGR00797">
    <property type="entry name" value="matE"/>
    <property type="match status" value="1"/>
</dbReference>
<dbReference type="Pfam" id="PF01554">
    <property type="entry name" value="MatE"/>
    <property type="match status" value="2"/>
</dbReference>
<feature type="transmembrane region" description="Helical" evidence="7">
    <location>
        <begin position="216"/>
        <end position="238"/>
    </location>
</feature>
<gene>
    <name evidence="8" type="primary">ERC1_10</name>
    <name evidence="8" type="ORF">IWQ60_009899</name>
</gene>
<dbReference type="GO" id="GO:1990961">
    <property type="term" value="P:xenobiotic detoxification by transmembrane export across the plasma membrane"/>
    <property type="evidence" value="ECO:0007669"/>
    <property type="project" value="InterPro"/>
</dbReference>
<feature type="transmembrane region" description="Helical" evidence="7">
    <location>
        <begin position="141"/>
        <end position="162"/>
    </location>
</feature>
<dbReference type="GO" id="GO:0015297">
    <property type="term" value="F:antiporter activity"/>
    <property type="evidence" value="ECO:0007669"/>
    <property type="project" value="InterPro"/>
</dbReference>
<feature type="transmembrane region" description="Helical" evidence="7">
    <location>
        <begin position="479"/>
        <end position="497"/>
    </location>
</feature>
<dbReference type="AlphaFoldDB" id="A0A9W7ZMP0"/>
<comment type="subcellular location">
    <subcellularLocation>
        <location evidence="1">Membrane</location>
        <topology evidence="1">Multi-pass membrane protein</topology>
    </subcellularLocation>
</comment>
<feature type="transmembrane region" description="Helical" evidence="7">
    <location>
        <begin position="250"/>
        <end position="272"/>
    </location>
</feature>
<evidence type="ECO:0000256" key="2">
    <source>
        <dbReference type="ARBA" id="ARBA00010199"/>
    </source>
</evidence>
<dbReference type="GO" id="GO:0016020">
    <property type="term" value="C:membrane"/>
    <property type="evidence" value="ECO:0007669"/>
    <property type="project" value="UniProtKB-SubCell"/>
</dbReference>
<evidence type="ECO:0000313" key="9">
    <source>
        <dbReference type="Proteomes" id="UP001150569"/>
    </source>
</evidence>
<feature type="transmembrane region" description="Helical" evidence="7">
    <location>
        <begin position="449"/>
        <end position="467"/>
    </location>
</feature>
<dbReference type="OrthoDB" id="2126698at2759"/>
<feature type="transmembrane region" description="Helical" evidence="7">
    <location>
        <begin position="182"/>
        <end position="204"/>
    </location>
</feature>
<organism evidence="8 9">
    <name type="scientific">Tieghemiomyces parasiticus</name>
    <dbReference type="NCBI Taxonomy" id="78921"/>
    <lineage>
        <taxon>Eukaryota</taxon>
        <taxon>Fungi</taxon>
        <taxon>Fungi incertae sedis</taxon>
        <taxon>Zoopagomycota</taxon>
        <taxon>Kickxellomycotina</taxon>
        <taxon>Dimargaritomycetes</taxon>
        <taxon>Dimargaritales</taxon>
        <taxon>Dimargaritaceae</taxon>
        <taxon>Tieghemiomyces</taxon>
    </lineage>
</organism>
<feature type="region of interest" description="Disordered" evidence="6">
    <location>
        <begin position="23"/>
        <end position="49"/>
    </location>
</feature>
<sequence length="552" mass="59596">MAALWQKLVGLVRRDDQSIALPTSPGVVAPAPPASPTPDEATPFLASPPRLAKHLPHTGGIPSYDSTATLINSPSSSSFDSESLYEHHRSLFTWTEGLAEAKILIRLTCPVVFTYLLQSSINMASVFSLGHLGAEELAASALATMLASVTGWAVGIGLVTALDTLCSQSFTGSQDVHAVGTYLQRGIIIITACHVPIVAIWWHSESLLLLLNQDPVVARLAGLYLQYLALGCLPNLLFECVKRFLQAQGIMHASTLVLCFVAPLNMALNYALVWWEPVALGFIGAPLATSISYWLMFILLCLYTAYIDGYQAWGGWSWKAFTKLGQFLRLGLPGVLMICAEWWAFEYVSLTVSYFGNTSLAAQSVIMTTSSLSFQIPQGIGVVSTTRVGNLLGAGRAHAAHLSSLLSIGLAVILGLSNSAIFVAISPWWGHAFTSVPEVITLVAQLMKVAAIFQVCDGLATVTGGILRGMGKQRLGALLNIPAYYAIAIPLGLYLGFRGGYGIFGIWAGLCIGIFAVAFGQLFFYFRTNWEYEVERCRKRVGEEGSEYLTHV</sequence>
<keyword evidence="5 7" id="KW-0472">Membrane</keyword>
<comment type="similarity">
    <text evidence="2">Belongs to the multi antimicrobial extrusion (MATE) (TC 2.A.66.1) family.</text>
</comment>
<keyword evidence="9" id="KW-1185">Reference proteome</keyword>
<feature type="transmembrane region" description="Helical" evidence="7">
    <location>
        <begin position="103"/>
        <end position="121"/>
    </location>
</feature>
<keyword evidence="3 7" id="KW-0812">Transmembrane</keyword>
<feature type="transmembrane region" description="Helical" evidence="7">
    <location>
        <begin position="405"/>
        <end position="429"/>
    </location>
</feature>
<dbReference type="InterPro" id="IPR045069">
    <property type="entry name" value="MATE_euk"/>
</dbReference>
<evidence type="ECO:0000313" key="8">
    <source>
        <dbReference type="EMBL" id="KAJ1911942.1"/>
    </source>
</evidence>
<dbReference type="InterPro" id="IPR002528">
    <property type="entry name" value="MATE_fam"/>
</dbReference>
<dbReference type="Proteomes" id="UP001150569">
    <property type="component" value="Unassembled WGS sequence"/>
</dbReference>
<dbReference type="GO" id="GO:0042910">
    <property type="term" value="F:xenobiotic transmembrane transporter activity"/>
    <property type="evidence" value="ECO:0007669"/>
    <property type="project" value="InterPro"/>
</dbReference>
<reference evidence="8" key="1">
    <citation type="submission" date="2022-07" db="EMBL/GenBank/DDBJ databases">
        <title>Phylogenomic reconstructions and comparative analyses of Kickxellomycotina fungi.</title>
        <authorList>
            <person name="Reynolds N.K."/>
            <person name="Stajich J.E."/>
            <person name="Barry K."/>
            <person name="Grigoriev I.V."/>
            <person name="Crous P."/>
            <person name="Smith M.E."/>
        </authorList>
    </citation>
    <scope>NUCLEOTIDE SEQUENCE</scope>
    <source>
        <strain evidence="8">RSA 861</strain>
    </source>
</reference>
<feature type="transmembrane region" description="Helical" evidence="7">
    <location>
        <begin position="365"/>
        <end position="384"/>
    </location>
</feature>
<evidence type="ECO:0000256" key="6">
    <source>
        <dbReference type="SAM" id="MobiDB-lite"/>
    </source>
</evidence>
<evidence type="ECO:0000256" key="4">
    <source>
        <dbReference type="ARBA" id="ARBA00022989"/>
    </source>
</evidence>
<evidence type="ECO:0000256" key="5">
    <source>
        <dbReference type="ARBA" id="ARBA00023136"/>
    </source>
</evidence>
<keyword evidence="4 7" id="KW-1133">Transmembrane helix</keyword>
<dbReference type="CDD" id="cd13132">
    <property type="entry name" value="MATE_eukaryotic"/>
    <property type="match status" value="1"/>
</dbReference>
<name>A0A9W7ZMP0_9FUNG</name>
<feature type="transmembrane region" description="Helical" evidence="7">
    <location>
        <begin position="278"/>
        <end position="306"/>
    </location>
</feature>
<evidence type="ECO:0000256" key="3">
    <source>
        <dbReference type="ARBA" id="ARBA00022692"/>
    </source>
</evidence>
<evidence type="ECO:0000256" key="1">
    <source>
        <dbReference type="ARBA" id="ARBA00004141"/>
    </source>
</evidence>
<proteinExistence type="inferred from homology"/>
<feature type="transmembrane region" description="Helical" evidence="7">
    <location>
        <begin position="503"/>
        <end position="526"/>
    </location>
</feature>
<feature type="transmembrane region" description="Helical" evidence="7">
    <location>
        <begin position="327"/>
        <end position="345"/>
    </location>
</feature>
<protein>
    <submittedName>
        <fullName evidence="8">Ethionine resistance protein</fullName>
    </submittedName>
</protein>